<organism evidence="4">
    <name type="scientific">viral metagenome</name>
    <dbReference type="NCBI Taxonomy" id="1070528"/>
    <lineage>
        <taxon>unclassified sequences</taxon>
        <taxon>metagenomes</taxon>
        <taxon>organismal metagenomes</taxon>
    </lineage>
</organism>
<dbReference type="EMBL" id="MN741020">
    <property type="protein sequence ID" value="QHU23005.1"/>
    <property type="molecule type" value="Genomic_DNA"/>
</dbReference>
<keyword evidence="2" id="KW-0812">Transmembrane</keyword>
<feature type="domain" description="Pesticidal crystal protein Cry22Aa Ig-like" evidence="3">
    <location>
        <begin position="455"/>
        <end position="525"/>
    </location>
</feature>
<evidence type="ECO:0000259" key="3">
    <source>
        <dbReference type="Pfam" id="PF16403"/>
    </source>
</evidence>
<evidence type="ECO:0000256" key="1">
    <source>
        <dbReference type="SAM" id="MobiDB-lite"/>
    </source>
</evidence>
<accession>A0A6C0KYG5</accession>
<feature type="transmembrane region" description="Helical" evidence="2">
    <location>
        <begin position="6"/>
        <end position="26"/>
    </location>
</feature>
<name>A0A6C0KYG5_9ZZZZ</name>
<feature type="compositionally biased region" description="Polar residues" evidence="1">
    <location>
        <begin position="600"/>
        <end position="612"/>
    </location>
</feature>
<evidence type="ECO:0000256" key="2">
    <source>
        <dbReference type="SAM" id="Phobius"/>
    </source>
</evidence>
<dbReference type="Pfam" id="PF16403">
    <property type="entry name" value="Bact_surface_Ig-like"/>
    <property type="match status" value="2"/>
</dbReference>
<dbReference type="AlphaFoldDB" id="A0A6C0KYG5"/>
<sequence>MPKESINTIIFIMTSIFLFMLLFAFFTAKRDSNMEEFDQDCVTDDEIASSDIGWSDSDTGEWSDNGYRFWEAGAAECSKFNNRPGKCVPTDGEIRVVKKNGVYKTCKFDDEDEQPDPQEEEEVCRTGNATTFTNTNLVLTNGNSNQSNENIDYIHNQSLCIYKGCTDSNASNTVASINPNQGIIQNDPNLCITKNTVSYCNQNSATQFTNLELSNGDNLLDDNSTIYEHDQTKCEYKGCLDENAINNATQIPDDSGIIVNTNYQCNIPNRTPPTLKFSNGQSQDIINLYLGEAYYEESPIAIDKNGDDISTLIVKDGNLNTNEEGTYSFNYSVNDADGVASVPSIITRIIHIKRREFGTTMISLAGENPIVLNVGDQYIEPVGTTVSSDGITLSDDNIYIGKGGEDWDEDTSKPGYFSRTYTVKAMVNGQQKELAKAKRIIIVKDSSDRTPPSIILNGDNPLRIQKGNTYDELNATATDNNMDDLSKEIDINHNVDTNKIGNYIVEYSVSDKYNNSTTIQRVVEVFDNNKELCGEDILDNEYCENMTDEFQCNKVSALYNDTPFHCAWNNETNLCGKGLPCGTRPKAQKPPPPRPPTQEAWLQNLGQKFTSN</sequence>
<dbReference type="Gene3D" id="2.60.40.10">
    <property type="entry name" value="Immunoglobulins"/>
    <property type="match status" value="2"/>
</dbReference>
<reference evidence="4" key="1">
    <citation type="journal article" date="2020" name="Nature">
        <title>Giant virus diversity and host interactions through global metagenomics.</title>
        <authorList>
            <person name="Schulz F."/>
            <person name="Roux S."/>
            <person name="Paez-Espino D."/>
            <person name="Jungbluth S."/>
            <person name="Walsh D.A."/>
            <person name="Denef V.J."/>
            <person name="McMahon K.D."/>
            <person name="Konstantinidis K.T."/>
            <person name="Eloe-Fadrosh E.A."/>
            <person name="Kyrpides N.C."/>
            <person name="Woyke T."/>
        </authorList>
    </citation>
    <scope>NUCLEOTIDE SEQUENCE</scope>
    <source>
        <strain evidence="4">GVMAG-S-ERX555907-63</strain>
    </source>
</reference>
<dbReference type="InterPro" id="IPR013783">
    <property type="entry name" value="Ig-like_fold"/>
</dbReference>
<proteinExistence type="predicted"/>
<evidence type="ECO:0000313" key="4">
    <source>
        <dbReference type="EMBL" id="QHU23005.1"/>
    </source>
</evidence>
<protein>
    <recommendedName>
        <fullName evidence="3">Pesticidal crystal protein Cry22Aa Ig-like domain-containing protein</fullName>
    </recommendedName>
</protein>
<feature type="domain" description="Pesticidal crystal protein Cry22Aa Ig-like" evidence="3">
    <location>
        <begin position="286"/>
        <end position="341"/>
    </location>
</feature>
<keyword evidence="2" id="KW-0472">Membrane</keyword>
<dbReference type="InterPro" id="IPR032179">
    <property type="entry name" value="Cry22Aa_Ig-like"/>
</dbReference>
<feature type="region of interest" description="Disordered" evidence="1">
    <location>
        <begin position="584"/>
        <end position="612"/>
    </location>
</feature>
<keyword evidence="2" id="KW-1133">Transmembrane helix</keyword>